<reference evidence="2 3" key="1">
    <citation type="submission" date="2017-06" db="EMBL/GenBank/DDBJ databases">
        <title>Ant-infecting Ophiocordyceps genomes reveal a high diversity of potential behavioral manipulation genes and a possible major role for enterotoxins.</title>
        <authorList>
            <person name="De Bekker C."/>
            <person name="Evans H.C."/>
            <person name="Brachmann A."/>
            <person name="Hughes D.P."/>
        </authorList>
    </citation>
    <scope>NUCLEOTIDE SEQUENCE [LARGE SCALE GENOMIC DNA]</scope>
    <source>
        <strain evidence="2 3">Map64</strain>
    </source>
</reference>
<protein>
    <submittedName>
        <fullName evidence="2">Uncharacterized protein</fullName>
    </submittedName>
</protein>
<sequence>MTDGPRGHMAQHSERPAAMGRPSPPPQSICQVRDTQPACTKIPDAFSSKRPASPAPCSAGHQSAGRPELTPSLSVNCQRHLITNRPFCCHKANSSIGPSSMTMGGNWLVSFPPRRTKQLDRISAAATFGPSMVIGGHSTPISVHLCQCAARLAEKPLVLRDSSPCSPCAQSSALVSISMPRPGATRDLLCITFKSASSYSYNKHHTQVATLNKR</sequence>
<feature type="compositionally biased region" description="Polar residues" evidence="1">
    <location>
        <begin position="28"/>
        <end position="38"/>
    </location>
</feature>
<proteinExistence type="predicted"/>
<keyword evidence="3" id="KW-1185">Reference proteome</keyword>
<gene>
    <name evidence="2" type="ORF">CDD81_5855</name>
</gene>
<dbReference type="Proteomes" id="UP000226192">
    <property type="component" value="Unassembled WGS sequence"/>
</dbReference>
<organism evidence="2 3">
    <name type="scientific">Ophiocordyceps australis</name>
    <dbReference type="NCBI Taxonomy" id="1399860"/>
    <lineage>
        <taxon>Eukaryota</taxon>
        <taxon>Fungi</taxon>
        <taxon>Dikarya</taxon>
        <taxon>Ascomycota</taxon>
        <taxon>Pezizomycotina</taxon>
        <taxon>Sordariomycetes</taxon>
        <taxon>Hypocreomycetidae</taxon>
        <taxon>Hypocreales</taxon>
        <taxon>Ophiocordycipitaceae</taxon>
        <taxon>Ophiocordyceps</taxon>
    </lineage>
</organism>
<evidence type="ECO:0000313" key="3">
    <source>
        <dbReference type="Proteomes" id="UP000226192"/>
    </source>
</evidence>
<accession>A0A2C5YGI4</accession>
<name>A0A2C5YGI4_9HYPO</name>
<evidence type="ECO:0000256" key="1">
    <source>
        <dbReference type="SAM" id="MobiDB-lite"/>
    </source>
</evidence>
<feature type="region of interest" description="Disordered" evidence="1">
    <location>
        <begin position="1"/>
        <end position="68"/>
    </location>
</feature>
<comment type="caution">
    <text evidence="2">The sequence shown here is derived from an EMBL/GenBank/DDBJ whole genome shotgun (WGS) entry which is preliminary data.</text>
</comment>
<dbReference type="AlphaFoldDB" id="A0A2C5YGI4"/>
<evidence type="ECO:0000313" key="2">
    <source>
        <dbReference type="EMBL" id="PHH66723.1"/>
    </source>
</evidence>
<dbReference type="EMBL" id="NJET01000005">
    <property type="protein sequence ID" value="PHH66723.1"/>
    <property type="molecule type" value="Genomic_DNA"/>
</dbReference>